<dbReference type="SMART" id="SM00184">
    <property type="entry name" value="RING"/>
    <property type="match status" value="1"/>
</dbReference>
<dbReference type="PROSITE" id="PS50089">
    <property type="entry name" value="ZF_RING_2"/>
    <property type="match status" value="1"/>
</dbReference>
<keyword evidence="8 11" id="KW-0472">Membrane</keyword>
<evidence type="ECO:0000256" key="9">
    <source>
        <dbReference type="PROSITE-ProRule" id="PRU00175"/>
    </source>
</evidence>
<dbReference type="PANTHER" id="PTHR22791:SF6">
    <property type="entry name" value="RING-TYPE DOMAIN-CONTAINING PROTEIN"/>
    <property type="match status" value="1"/>
</dbReference>
<feature type="compositionally biased region" description="Basic and acidic residues" evidence="10">
    <location>
        <begin position="97"/>
        <end position="110"/>
    </location>
</feature>
<evidence type="ECO:0000256" key="4">
    <source>
        <dbReference type="ARBA" id="ARBA00022723"/>
    </source>
</evidence>
<dbReference type="InterPro" id="IPR038213">
    <property type="entry name" value="IFI6/IFI27-like_sf"/>
</dbReference>
<dbReference type="InterPro" id="IPR001841">
    <property type="entry name" value="Znf_RING"/>
</dbReference>
<reference evidence="13" key="1">
    <citation type="journal article" date="2021" name="Sci. Adv.">
        <title>The American lobster genome reveals insights on longevity, neural, and immune adaptations.</title>
        <authorList>
            <person name="Polinski J.M."/>
            <person name="Zimin A.V."/>
            <person name="Clark K.F."/>
            <person name="Kohn A.B."/>
            <person name="Sadowski N."/>
            <person name="Timp W."/>
            <person name="Ptitsyn A."/>
            <person name="Khanna P."/>
            <person name="Romanova D.Y."/>
            <person name="Williams P."/>
            <person name="Greenwood S.J."/>
            <person name="Moroz L.L."/>
            <person name="Walt D.R."/>
            <person name="Bodnar A.G."/>
        </authorList>
    </citation>
    <scope>NUCLEOTIDE SEQUENCE</scope>
    <source>
        <strain evidence="13">GMGI-L3</strain>
    </source>
</reference>
<evidence type="ECO:0000313" key="14">
    <source>
        <dbReference type="Proteomes" id="UP000747542"/>
    </source>
</evidence>
<dbReference type="AlphaFoldDB" id="A0A8J5NEX2"/>
<evidence type="ECO:0000256" key="2">
    <source>
        <dbReference type="ARBA" id="ARBA00007262"/>
    </source>
</evidence>
<dbReference type="InterPro" id="IPR013083">
    <property type="entry name" value="Znf_RING/FYVE/PHD"/>
</dbReference>
<evidence type="ECO:0000256" key="8">
    <source>
        <dbReference type="ARBA" id="ARBA00023136"/>
    </source>
</evidence>
<protein>
    <submittedName>
        <fullName evidence="13">Interferon alpha-inducible protein 27-like protein 1-like</fullName>
    </submittedName>
</protein>
<name>A0A8J5NEX2_HOMAM</name>
<dbReference type="Pfam" id="PF00097">
    <property type="entry name" value="zf-C3HC4"/>
    <property type="match status" value="1"/>
</dbReference>
<keyword evidence="3 11" id="KW-0812">Transmembrane</keyword>
<dbReference type="GO" id="GO:0061630">
    <property type="term" value="F:ubiquitin protein ligase activity"/>
    <property type="evidence" value="ECO:0007669"/>
    <property type="project" value="TreeGrafter"/>
</dbReference>
<feature type="region of interest" description="Disordered" evidence="10">
    <location>
        <begin position="96"/>
        <end position="154"/>
    </location>
</feature>
<dbReference type="Pfam" id="PF06140">
    <property type="entry name" value="Ifi-6-16"/>
    <property type="match status" value="1"/>
</dbReference>
<keyword evidence="4" id="KW-0479">Metal-binding</keyword>
<evidence type="ECO:0000256" key="11">
    <source>
        <dbReference type="SAM" id="Phobius"/>
    </source>
</evidence>
<keyword evidence="5 9" id="KW-0863">Zinc-finger</keyword>
<dbReference type="GO" id="GO:0016020">
    <property type="term" value="C:membrane"/>
    <property type="evidence" value="ECO:0007669"/>
    <property type="project" value="UniProtKB-SubCell"/>
</dbReference>
<dbReference type="PANTHER" id="PTHR22791">
    <property type="entry name" value="RING-TYPE DOMAIN-CONTAINING PROTEIN"/>
    <property type="match status" value="1"/>
</dbReference>
<dbReference type="Proteomes" id="UP000747542">
    <property type="component" value="Unassembled WGS sequence"/>
</dbReference>
<feature type="transmembrane region" description="Helical" evidence="11">
    <location>
        <begin position="157"/>
        <end position="177"/>
    </location>
</feature>
<evidence type="ECO:0000256" key="1">
    <source>
        <dbReference type="ARBA" id="ARBA00004141"/>
    </source>
</evidence>
<accession>A0A8J5NEX2</accession>
<keyword evidence="6" id="KW-0862">Zinc</keyword>
<gene>
    <name evidence="13" type="primary">IFI27L1-L</name>
    <name evidence="13" type="ORF">Hamer_G008352</name>
</gene>
<feature type="domain" description="RING-type" evidence="12">
    <location>
        <begin position="27"/>
        <end position="72"/>
    </location>
</feature>
<evidence type="ECO:0000256" key="3">
    <source>
        <dbReference type="ARBA" id="ARBA00022692"/>
    </source>
</evidence>
<dbReference type="InterPro" id="IPR051435">
    <property type="entry name" value="RING_finger_E3_ubiq-ligases"/>
</dbReference>
<organism evidence="13 14">
    <name type="scientific">Homarus americanus</name>
    <name type="common">American lobster</name>
    <dbReference type="NCBI Taxonomy" id="6706"/>
    <lineage>
        <taxon>Eukaryota</taxon>
        <taxon>Metazoa</taxon>
        <taxon>Ecdysozoa</taxon>
        <taxon>Arthropoda</taxon>
        <taxon>Crustacea</taxon>
        <taxon>Multicrustacea</taxon>
        <taxon>Malacostraca</taxon>
        <taxon>Eumalacostraca</taxon>
        <taxon>Eucarida</taxon>
        <taxon>Decapoda</taxon>
        <taxon>Pleocyemata</taxon>
        <taxon>Astacidea</taxon>
        <taxon>Nephropoidea</taxon>
        <taxon>Nephropidae</taxon>
        <taxon>Homarus</taxon>
    </lineage>
</organism>
<dbReference type="Gene3D" id="3.30.40.10">
    <property type="entry name" value="Zinc/RING finger domain, C3HC4 (zinc finger)"/>
    <property type="match status" value="1"/>
</dbReference>
<evidence type="ECO:0000256" key="7">
    <source>
        <dbReference type="ARBA" id="ARBA00022989"/>
    </source>
</evidence>
<dbReference type="PROSITE" id="PS00518">
    <property type="entry name" value="ZF_RING_1"/>
    <property type="match status" value="1"/>
</dbReference>
<dbReference type="InterPro" id="IPR017907">
    <property type="entry name" value="Znf_RING_CS"/>
</dbReference>
<dbReference type="InterPro" id="IPR018957">
    <property type="entry name" value="Znf_C3HC4_RING-type"/>
</dbReference>
<evidence type="ECO:0000259" key="12">
    <source>
        <dbReference type="PROSITE" id="PS50089"/>
    </source>
</evidence>
<keyword evidence="7 11" id="KW-1133">Transmembrane helix</keyword>
<evidence type="ECO:0000313" key="13">
    <source>
        <dbReference type="EMBL" id="KAG7177688.1"/>
    </source>
</evidence>
<feature type="transmembrane region" description="Helical" evidence="11">
    <location>
        <begin position="215"/>
        <end position="237"/>
    </location>
</feature>
<proteinExistence type="inferred from homology"/>
<dbReference type="Gene3D" id="6.10.110.10">
    <property type="match status" value="1"/>
</dbReference>
<sequence length="263" mass="26621">MATDRINATAKNIPVMMAGDGDSWKRCGVCDNDYDSLHHVPVFLPACGHTFCCPCLIKINNINEKLNCPICREPHCGTSPENLPKNRAVLDMLPPKSQRDEQHHTDKGAPKDPSPPSNPQSSKSKLHHTDKGAPKDPSPPSNPQSSKSKPPPKASKGWIYGLGIAAGIGFTSAGIAASSIASAMMSSAAIANGGGVAAGGLVAVLQSAGAAGIGLGANACIAGAGAAVGAGVGAVAAKVGDRNNHDNDDTSQSASVCKFDGIA</sequence>
<evidence type="ECO:0000256" key="5">
    <source>
        <dbReference type="ARBA" id="ARBA00022771"/>
    </source>
</evidence>
<comment type="caution">
    <text evidence="13">The sequence shown here is derived from an EMBL/GenBank/DDBJ whole genome shotgun (WGS) entry which is preliminary data.</text>
</comment>
<evidence type="ECO:0000256" key="6">
    <source>
        <dbReference type="ARBA" id="ARBA00022833"/>
    </source>
</evidence>
<dbReference type="EMBL" id="JAHLQT010001931">
    <property type="protein sequence ID" value="KAG7177688.1"/>
    <property type="molecule type" value="Genomic_DNA"/>
</dbReference>
<dbReference type="SUPFAM" id="SSF57850">
    <property type="entry name" value="RING/U-box"/>
    <property type="match status" value="1"/>
</dbReference>
<feature type="transmembrane region" description="Helical" evidence="11">
    <location>
        <begin position="189"/>
        <end position="209"/>
    </location>
</feature>
<evidence type="ECO:0000256" key="10">
    <source>
        <dbReference type="SAM" id="MobiDB-lite"/>
    </source>
</evidence>
<comment type="similarity">
    <text evidence="2">Belongs to the IFI6/IFI27 family.</text>
</comment>
<keyword evidence="14" id="KW-1185">Reference proteome</keyword>
<dbReference type="GO" id="GO:0008270">
    <property type="term" value="F:zinc ion binding"/>
    <property type="evidence" value="ECO:0007669"/>
    <property type="project" value="UniProtKB-KW"/>
</dbReference>
<comment type="subcellular location">
    <subcellularLocation>
        <location evidence="1">Membrane</location>
        <topology evidence="1">Multi-pass membrane protein</topology>
    </subcellularLocation>
</comment>
<dbReference type="InterPro" id="IPR009311">
    <property type="entry name" value="IFI6/IFI27-like"/>
</dbReference>
<dbReference type="GO" id="GO:0016567">
    <property type="term" value="P:protein ubiquitination"/>
    <property type="evidence" value="ECO:0007669"/>
    <property type="project" value="TreeGrafter"/>
</dbReference>